<dbReference type="InterPro" id="IPR041951">
    <property type="entry name" value="STARD10_START"/>
</dbReference>
<evidence type="ECO:0000256" key="17">
    <source>
        <dbReference type="SAM" id="MobiDB-lite"/>
    </source>
</evidence>
<evidence type="ECO:0000256" key="5">
    <source>
        <dbReference type="ARBA" id="ARBA00022490"/>
    </source>
</evidence>
<keyword evidence="4" id="KW-0813">Transport</keyword>
<evidence type="ECO:0000313" key="20">
    <source>
        <dbReference type="Proteomes" id="UP000008672"/>
    </source>
</evidence>
<dbReference type="PANTHER" id="PTHR19308">
    <property type="entry name" value="PHOSPHATIDYLCHOLINE TRANSFER PROTEIN"/>
    <property type="match status" value="1"/>
</dbReference>
<dbReference type="PROSITE" id="PS50848">
    <property type="entry name" value="START"/>
    <property type="match status" value="1"/>
</dbReference>
<organism evidence="19 20">
    <name type="scientific">Latimeria chalumnae</name>
    <name type="common">Coelacanth</name>
    <dbReference type="NCBI Taxonomy" id="7897"/>
    <lineage>
        <taxon>Eukaryota</taxon>
        <taxon>Metazoa</taxon>
        <taxon>Chordata</taxon>
        <taxon>Craniata</taxon>
        <taxon>Vertebrata</taxon>
        <taxon>Euteleostomi</taxon>
        <taxon>Coelacanthiformes</taxon>
        <taxon>Coelacanthidae</taxon>
        <taxon>Latimeria</taxon>
    </lineage>
</organism>
<dbReference type="OrthoDB" id="5403181at2759"/>
<evidence type="ECO:0000256" key="6">
    <source>
        <dbReference type="ARBA" id="ARBA00022553"/>
    </source>
</evidence>
<dbReference type="GO" id="GO:0031514">
    <property type="term" value="C:motile cilium"/>
    <property type="evidence" value="ECO:0007669"/>
    <property type="project" value="UniProtKB-SubCell"/>
</dbReference>
<evidence type="ECO:0000256" key="1">
    <source>
        <dbReference type="ARBA" id="ARBA00004230"/>
    </source>
</evidence>
<dbReference type="Pfam" id="PF01852">
    <property type="entry name" value="START"/>
    <property type="match status" value="1"/>
</dbReference>
<feature type="domain" description="START" evidence="18">
    <location>
        <begin position="23"/>
        <end position="211"/>
    </location>
</feature>
<dbReference type="GO" id="GO:0008289">
    <property type="term" value="F:lipid binding"/>
    <property type="evidence" value="ECO:0007669"/>
    <property type="project" value="UniProtKB-KW"/>
</dbReference>
<evidence type="ECO:0000313" key="19">
    <source>
        <dbReference type="Ensembl" id="ENSLACP00000016228.1"/>
    </source>
</evidence>
<keyword evidence="9" id="KW-0445">Lipid transport</keyword>
<evidence type="ECO:0000256" key="7">
    <source>
        <dbReference type="ARBA" id="ARBA00022846"/>
    </source>
</evidence>
<evidence type="ECO:0000256" key="14">
    <source>
        <dbReference type="ARBA" id="ARBA00070345"/>
    </source>
</evidence>
<keyword evidence="13" id="KW-0966">Cell projection</keyword>
<reference evidence="20" key="1">
    <citation type="submission" date="2011-08" db="EMBL/GenBank/DDBJ databases">
        <title>The draft genome of Latimeria chalumnae.</title>
        <authorList>
            <person name="Di Palma F."/>
            <person name="Alfoldi J."/>
            <person name="Johnson J."/>
            <person name="Berlin A."/>
            <person name="Gnerre S."/>
            <person name="Jaffe D."/>
            <person name="MacCallum I."/>
            <person name="Young S."/>
            <person name="Walker B.J."/>
            <person name="Lander E."/>
            <person name="Lindblad-Toh K."/>
        </authorList>
    </citation>
    <scope>NUCLEOTIDE SEQUENCE [LARGE SCALE GENOMIC DNA]</scope>
    <source>
        <strain evidence="20">Wild caught</strain>
    </source>
</reference>
<dbReference type="GeneID" id="102353288"/>
<evidence type="ECO:0000256" key="11">
    <source>
        <dbReference type="ARBA" id="ARBA00023121"/>
    </source>
</evidence>
<evidence type="ECO:0000256" key="15">
    <source>
        <dbReference type="ARBA" id="ARBA00076937"/>
    </source>
</evidence>
<evidence type="ECO:0000256" key="16">
    <source>
        <dbReference type="ARBA" id="ARBA00080073"/>
    </source>
</evidence>
<evidence type="ECO:0000256" key="3">
    <source>
        <dbReference type="ARBA" id="ARBA00004496"/>
    </source>
</evidence>
<keyword evidence="5" id="KW-0963">Cytoplasm</keyword>
<evidence type="ECO:0000256" key="10">
    <source>
        <dbReference type="ARBA" id="ARBA00023069"/>
    </source>
</evidence>
<dbReference type="SMART" id="SM00234">
    <property type="entry name" value="START"/>
    <property type="match status" value="1"/>
</dbReference>
<reference evidence="19" key="2">
    <citation type="submission" date="2025-08" db="UniProtKB">
        <authorList>
            <consortium name="Ensembl"/>
        </authorList>
    </citation>
    <scope>IDENTIFICATION</scope>
</reference>
<dbReference type="GO" id="GO:0006869">
    <property type="term" value="P:lipid transport"/>
    <property type="evidence" value="ECO:0007669"/>
    <property type="project" value="UniProtKB-KW"/>
</dbReference>
<evidence type="ECO:0000256" key="12">
    <source>
        <dbReference type="ARBA" id="ARBA00023136"/>
    </source>
</evidence>
<dbReference type="EMBL" id="AFYH01080824">
    <property type="status" value="NOT_ANNOTATED_CDS"/>
    <property type="molecule type" value="Genomic_DNA"/>
</dbReference>
<dbReference type="Proteomes" id="UP000008672">
    <property type="component" value="Unassembled WGS sequence"/>
</dbReference>
<evidence type="ECO:0000256" key="4">
    <source>
        <dbReference type="ARBA" id="ARBA00022448"/>
    </source>
</evidence>
<dbReference type="EMBL" id="AFYH01080823">
    <property type="status" value="NOT_ANNOTATED_CDS"/>
    <property type="molecule type" value="Genomic_DNA"/>
</dbReference>
<dbReference type="Bgee" id="ENSLACG00000014296">
    <property type="expression patterns" value="Expressed in pelvic fin and 6 other cell types or tissues"/>
</dbReference>
<evidence type="ECO:0000256" key="2">
    <source>
        <dbReference type="ARBA" id="ARBA00004370"/>
    </source>
</evidence>
<name>H3B2V7_LATCH</name>
<feature type="region of interest" description="Disordered" evidence="17">
    <location>
        <begin position="241"/>
        <end position="272"/>
    </location>
</feature>
<comment type="subcellular location">
    <subcellularLocation>
        <location evidence="1">Cell projection</location>
        <location evidence="1">Cilium</location>
        <location evidence="1">Flagellum</location>
    </subcellularLocation>
    <subcellularLocation>
        <location evidence="3">Cytoplasm</location>
    </subcellularLocation>
    <subcellularLocation>
        <location evidence="2">Membrane</location>
    </subcellularLocation>
</comment>
<dbReference type="GO" id="GO:0005829">
    <property type="term" value="C:cytosol"/>
    <property type="evidence" value="ECO:0007669"/>
    <property type="project" value="UniProtKB-ARBA"/>
</dbReference>
<dbReference type="InterPro" id="IPR002913">
    <property type="entry name" value="START_lipid-bd_dom"/>
</dbReference>
<dbReference type="EMBL" id="AFYH01080825">
    <property type="status" value="NOT_ANNOTATED_CDS"/>
    <property type="molecule type" value="Genomic_DNA"/>
</dbReference>
<keyword evidence="7" id="KW-0282">Flagellum</keyword>
<dbReference type="PANTHER" id="PTHR19308:SF33">
    <property type="entry name" value="START DOMAIN CONTAINING 10"/>
    <property type="match status" value="1"/>
</dbReference>
<proteinExistence type="predicted"/>
<dbReference type="SUPFAM" id="SSF55961">
    <property type="entry name" value="Bet v1-like"/>
    <property type="match status" value="1"/>
</dbReference>
<dbReference type="InterPro" id="IPR023393">
    <property type="entry name" value="START-like_dom_sf"/>
</dbReference>
<keyword evidence="6" id="KW-0597">Phosphoprotein</keyword>
<dbReference type="AlphaFoldDB" id="H3B2V7"/>
<dbReference type="Gene3D" id="3.30.530.20">
    <property type="match status" value="1"/>
</dbReference>
<feature type="compositionally biased region" description="Basic and acidic residues" evidence="17">
    <location>
        <begin position="251"/>
        <end position="272"/>
    </location>
</feature>
<keyword evidence="10" id="KW-0969">Cilium</keyword>
<dbReference type="HOGENOM" id="CLU_064150_0_0_1"/>
<dbReference type="Ensembl" id="ENSLACT00000016341.1">
    <property type="protein sequence ID" value="ENSLACP00000016228.1"/>
    <property type="gene ID" value="ENSLACG00000014296.1"/>
</dbReference>
<evidence type="ECO:0000256" key="9">
    <source>
        <dbReference type="ARBA" id="ARBA00023055"/>
    </source>
</evidence>
<dbReference type="CDD" id="cd08871">
    <property type="entry name" value="START_STARD10-like"/>
    <property type="match status" value="1"/>
</dbReference>
<dbReference type="FunFam" id="3.30.530.20:FF:000008">
    <property type="entry name" value="START domain containing 10"/>
    <property type="match status" value="1"/>
</dbReference>
<dbReference type="KEGG" id="lcm:102353288"/>
<accession>H3B2V7</accession>
<keyword evidence="12" id="KW-0472">Membrane</keyword>
<dbReference type="CTD" id="100001416"/>
<keyword evidence="8" id="KW-0007">Acetylation</keyword>
<reference evidence="19" key="3">
    <citation type="submission" date="2025-09" db="UniProtKB">
        <authorList>
            <consortium name="Ensembl"/>
        </authorList>
    </citation>
    <scope>IDENTIFICATION</scope>
</reference>
<dbReference type="GO" id="GO:0016020">
    <property type="term" value="C:membrane"/>
    <property type="evidence" value="ECO:0007669"/>
    <property type="project" value="UniProtKB-SubCell"/>
</dbReference>
<keyword evidence="20" id="KW-1185">Reference proteome</keyword>
<dbReference type="InterPro" id="IPR051213">
    <property type="entry name" value="START_lipid_transfer"/>
</dbReference>
<gene>
    <name evidence="19" type="primary">STARD14</name>
</gene>
<keyword evidence="11" id="KW-0446">Lipid-binding</keyword>
<sequence>MALEPVQVPDDAVFSSFRRQCESEEGWINKYSKSGVGVWIQQPSQDGNSGAVHKCKCTITIKDVAADTVYDVLHDGEYRTRWDHSAIETFDIARLTVNTDVGYYSWKCPNPLKNRDVVTLRSWLATSDDYVIINYSVKHPNYPPRKDRVRAVSHLAGYLVKPTGPCSCTLTYLAQVDPKGSLPKWFVNKASRLLAPKVLKKLYKACVKYPEWKNHHKPSFRPWLYPEQSTLPTISSSELAMQRGDSLENIDESRLSEVKEDQQDLSDEESKG</sequence>
<dbReference type="GeneTree" id="ENSGT00510000047611"/>
<protein>
    <recommendedName>
        <fullName evidence="14">START domain-containing protein 10</fullName>
    </recommendedName>
    <alternativeName>
        <fullName evidence="15">PCTP-like protein</fullName>
    </alternativeName>
    <alternativeName>
        <fullName evidence="16">StAR-related lipid transfer protein 10</fullName>
    </alternativeName>
</protein>
<evidence type="ECO:0000256" key="8">
    <source>
        <dbReference type="ARBA" id="ARBA00022990"/>
    </source>
</evidence>
<evidence type="ECO:0000259" key="18">
    <source>
        <dbReference type="PROSITE" id="PS50848"/>
    </source>
</evidence>
<evidence type="ECO:0000256" key="13">
    <source>
        <dbReference type="ARBA" id="ARBA00023273"/>
    </source>
</evidence>